<dbReference type="OrthoDB" id="9796554at2"/>
<keyword evidence="8" id="KW-1185">Reference proteome</keyword>
<proteinExistence type="predicted"/>
<keyword evidence="4" id="KW-0676">Redox-active center</keyword>
<dbReference type="RefSeq" id="WP_123521640.1">
    <property type="nucleotide sequence ID" value="NZ_JBHLWF010000028.1"/>
</dbReference>
<evidence type="ECO:0000256" key="3">
    <source>
        <dbReference type="ARBA" id="ARBA00023157"/>
    </source>
</evidence>
<evidence type="ECO:0000259" key="6">
    <source>
        <dbReference type="PROSITE" id="PS51352"/>
    </source>
</evidence>
<organism evidence="7 8">
    <name type="scientific">Pseudofulvimonas gallinarii</name>
    <dbReference type="NCBI Taxonomy" id="634155"/>
    <lineage>
        <taxon>Bacteria</taxon>
        <taxon>Pseudomonadati</taxon>
        <taxon>Pseudomonadota</taxon>
        <taxon>Gammaproteobacteria</taxon>
        <taxon>Lysobacterales</taxon>
        <taxon>Rhodanobacteraceae</taxon>
        <taxon>Pseudofulvimonas</taxon>
    </lineage>
</organism>
<keyword evidence="5" id="KW-0732">Signal</keyword>
<dbReference type="AlphaFoldDB" id="A0A4S3KZK6"/>
<comment type="subcellular location">
    <subcellularLocation>
        <location evidence="1">Cell envelope</location>
    </subcellularLocation>
</comment>
<evidence type="ECO:0000256" key="2">
    <source>
        <dbReference type="ARBA" id="ARBA00022748"/>
    </source>
</evidence>
<dbReference type="EMBL" id="SMAF01000005">
    <property type="protein sequence ID" value="TCS99578.1"/>
    <property type="molecule type" value="Genomic_DNA"/>
</dbReference>
<feature type="signal peptide" evidence="5">
    <location>
        <begin position="1"/>
        <end position="24"/>
    </location>
</feature>
<dbReference type="InterPro" id="IPR036249">
    <property type="entry name" value="Thioredoxin-like_sf"/>
</dbReference>
<dbReference type="GO" id="GO:0016491">
    <property type="term" value="F:oxidoreductase activity"/>
    <property type="evidence" value="ECO:0007669"/>
    <property type="project" value="InterPro"/>
</dbReference>
<feature type="chain" id="PRO_5030100336" evidence="5">
    <location>
        <begin position="25"/>
        <end position="175"/>
    </location>
</feature>
<evidence type="ECO:0000256" key="1">
    <source>
        <dbReference type="ARBA" id="ARBA00004196"/>
    </source>
</evidence>
<keyword evidence="7" id="KW-0413">Isomerase</keyword>
<gene>
    <name evidence="7" type="ORF">EDC25_10510</name>
</gene>
<protein>
    <submittedName>
        <fullName evidence="7">Thiol-disulfide isomerase/thioredoxin</fullName>
    </submittedName>
</protein>
<dbReference type="SUPFAM" id="SSF52833">
    <property type="entry name" value="Thioredoxin-like"/>
    <property type="match status" value="1"/>
</dbReference>
<name>A0A4S3KZK6_9GAMM</name>
<evidence type="ECO:0000256" key="4">
    <source>
        <dbReference type="ARBA" id="ARBA00023284"/>
    </source>
</evidence>
<comment type="caution">
    <text evidence="7">The sequence shown here is derived from an EMBL/GenBank/DDBJ whole genome shotgun (WGS) entry which is preliminary data.</text>
</comment>
<keyword evidence="3" id="KW-1015">Disulfide bond</keyword>
<feature type="domain" description="Thioredoxin" evidence="6">
    <location>
        <begin position="29"/>
        <end position="166"/>
    </location>
</feature>
<dbReference type="PANTHER" id="PTHR42852">
    <property type="entry name" value="THIOL:DISULFIDE INTERCHANGE PROTEIN DSBE"/>
    <property type="match status" value="1"/>
</dbReference>
<dbReference type="InterPro" id="IPR050553">
    <property type="entry name" value="Thioredoxin_ResA/DsbE_sf"/>
</dbReference>
<evidence type="ECO:0000313" key="8">
    <source>
        <dbReference type="Proteomes" id="UP000294599"/>
    </source>
</evidence>
<dbReference type="GO" id="GO:0017004">
    <property type="term" value="P:cytochrome complex assembly"/>
    <property type="evidence" value="ECO:0007669"/>
    <property type="project" value="UniProtKB-KW"/>
</dbReference>
<dbReference type="CDD" id="cd02966">
    <property type="entry name" value="TlpA_like_family"/>
    <property type="match status" value="1"/>
</dbReference>
<dbReference type="InterPro" id="IPR000866">
    <property type="entry name" value="AhpC/TSA"/>
</dbReference>
<evidence type="ECO:0000313" key="7">
    <source>
        <dbReference type="EMBL" id="TCS99578.1"/>
    </source>
</evidence>
<sequence length="175" mass="18416">MKFHPVLSAVLLAAAIALPPAAQAQSGAQSLVGTSPTLGIATLDGKGFDLAALRGKWVVLNWWATWCTPCIKEIPDLNALSRRDDVEVLGLDFEEIERGDLDAFLAEHPIEYPVAPVDVFEPPAGFPVPRGLPLTYVVAPDGVVAKAFLGPVTRAELERVIDAAVAGDGGGADRP</sequence>
<dbReference type="PANTHER" id="PTHR42852:SF6">
    <property type="entry name" value="THIOL:DISULFIDE INTERCHANGE PROTEIN DSBE"/>
    <property type="match status" value="1"/>
</dbReference>
<dbReference type="GO" id="GO:0030313">
    <property type="term" value="C:cell envelope"/>
    <property type="evidence" value="ECO:0007669"/>
    <property type="project" value="UniProtKB-SubCell"/>
</dbReference>
<evidence type="ECO:0000256" key="5">
    <source>
        <dbReference type="SAM" id="SignalP"/>
    </source>
</evidence>
<accession>A0A4S3KZK6</accession>
<dbReference type="Gene3D" id="3.40.30.10">
    <property type="entry name" value="Glutaredoxin"/>
    <property type="match status" value="1"/>
</dbReference>
<dbReference type="GO" id="GO:0016853">
    <property type="term" value="F:isomerase activity"/>
    <property type="evidence" value="ECO:0007669"/>
    <property type="project" value="UniProtKB-KW"/>
</dbReference>
<dbReference type="GO" id="GO:0016209">
    <property type="term" value="F:antioxidant activity"/>
    <property type="evidence" value="ECO:0007669"/>
    <property type="project" value="InterPro"/>
</dbReference>
<dbReference type="InterPro" id="IPR013766">
    <property type="entry name" value="Thioredoxin_domain"/>
</dbReference>
<dbReference type="Pfam" id="PF00578">
    <property type="entry name" value="AhpC-TSA"/>
    <property type="match status" value="1"/>
</dbReference>
<reference evidence="7 8" key="1">
    <citation type="submission" date="2019-03" db="EMBL/GenBank/DDBJ databases">
        <title>Genomic Encyclopedia of Type Strains, Phase IV (KMG-IV): sequencing the most valuable type-strain genomes for metagenomic binning, comparative biology and taxonomic classification.</title>
        <authorList>
            <person name="Goeker M."/>
        </authorList>
    </citation>
    <scope>NUCLEOTIDE SEQUENCE [LARGE SCALE GENOMIC DNA]</scope>
    <source>
        <strain evidence="7 8">DSM 21944</strain>
    </source>
</reference>
<dbReference type="PROSITE" id="PS51352">
    <property type="entry name" value="THIOREDOXIN_2"/>
    <property type="match status" value="1"/>
</dbReference>
<keyword evidence="2" id="KW-0201">Cytochrome c-type biogenesis</keyword>
<dbReference type="Proteomes" id="UP000294599">
    <property type="component" value="Unassembled WGS sequence"/>
</dbReference>